<sequence length="37" mass="4579">MGNKERAQEWKRFAEMDLDAEKYLKGRESRYRTFKPI</sequence>
<protein>
    <submittedName>
        <fullName evidence="1">Uncharacterized protein</fullName>
    </submittedName>
</protein>
<dbReference type="KEGG" id="mas:Mahau_1561"/>
<reference evidence="1 2" key="2">
    <citation type="journal article" date="2011" name="Stand. Genomic Sci.">
        <title>Complete genome sequence of Mahella australiensis type strain (50-1 BON).</title>
        <authorList>
            <person name="Sikorski J."/>
            <person name="Teshima H."/>
            <person name="Nolan M."/>
            <person name="Lucas S."/>
            <person name="Hammon N."/>
            <person name="Deshpande S."/>
            <person name="Cheng J.F."/>
            <person name="Pitluck S."/>
            <person name="Liolios K."/>
            <person name="Pagani I."/>
            <person name="Ivanova N."/>
            <person name="Huntemann M."/>
            <person name="Mavromatis K."/>
            <person name="Ovchinikova G."/>
            <person name="Pati A."/>
            <person name="Tapia R."/>
            <person name="Han C."/>
            <person name="Goodwin L."/>
            <person name="Chen A."/>
            <person name="Palaniappan K."/>
            <person name="Land M."/>
            <person name="Hauser L."/>
            <person name="Ngatchou-Djao O.D."/>
            <person name="Rohde M."/>
            <person name="Pukall R."/>
            <person name="Spring S."/>
            <person name="Abt B."/>
            <person name="Goker M."/>
            <person name="Detter J.C."/>
            <person name="Woyke T."/>
            <person name="Bristow J."/>
            <person name="Markowitz V."/>
            <person name="Hugenholtz P."/>
            <person name="Eisen J.A."/>
            <person name="Kyrpides N.C."/>
            <person name="Klenk H.P."/>
            <person name="Lapidus A."/>
        </authorList>
    </citation>
    <scope>NUCLEOTIDE SEQUENCE [LARGE SCALE GENOMIC DNA]</scope>
    <source>
        <strain evidence="2">DSM 15567 / CIP 107919 / 50-1 BON</strain>
    </source>
</reference>
<name>F3ZYZ1_MAHA5</name>
<reference evidence="2" key="1">
    <citation type="submission" date="2010-11" db="EMBL/GenBank/DDBJ databases">
        <title>The complete genome of Mahella australiensis DSM 15567.</title>
        <authorList>
            <consortium name="US DOE Joint Genome Institute (JGI-PGF)"/>
            <person name="Lucas S."/>
            <person name="Copeland A."/>
            <person name="Lapidus A."/>
            <person name="Bruce D."/>
            <person name="Goodwin L."/>
            <person name="Pitluck S."/>
            <person name="Kyrpides N."/>
            <person name="Mavromatis K."/>
            <person name="Pagani I."/>
            <person name="Ivanova N."/>
            <person name="Teshima H."/>
            <person name="Brettin T."/>
            <person name="Detter J.C."/>
            <person name="Han C."/>
            <person name="Tapia R."/>
            <person name="Land M."/>
            <person name="Hauser L."/>
            <person name="Markowitz V."/>
            <person name="Cheng J.-F."/>
            <person name="Hugenholtz P."/>
            <person name="Woyke T."/>
            <person name="Wu D."/>
            <person name="Spring S."/>
            <person name="Pukall R."/>
            <person name="Steenblock K."/>
            <person name="Schneider S."/>
            <person name="Klenk H.-P."/>
            <person name="Eisen J.A."/>
        </authorList>
    </citation>
    <scope>NUCLEOTIDE SEQUENCE [LARGE SCALE GENOMIC DNA]</scope>
    <source>
        <strain evidence="2">DSM 15567 / CIP 107919 / 50-1 BON</strain>
    </source>
</reference>
<evidence type="ECO:0000313" key="1">
    <source>
        <dbReference type="EMBL" id="AEE96750.1"/>
    </source>
</evidence>
<organism evidence="1 2">
    <name type="scientific">Mahella australiensis (strain DSM 15567 / CIP 107919 / 50-1 BON)</name>
    <dbReference type="NCBI Taxonomy" id="697281"/>
    <lineage>
        <taxon>Bacteria</taxon>
        <taxon>Bacillati</taxon>
        <taxon>Bacillota</taxon>
        <taxon>Clostridia</taxon>
        <taxon>Thermoanaerobacterales</taxon>
        <taxon>Thermoanaerobacterales Family IV. Incertae Sedis</taxon>
        <taxon>Mahella</taxon>
    </lineage>
</organism>
<dbReference type="EMBL" id="CP002360">
    <property type="protein sequence ID" value="AEE96750.1"/>
    <property type="molecule type" value="Genomic_DNA"/>
</dbReference>
<dbReference type="Proteomes" id="UP000008457">
    <property type="component" value="Chromosome"/>
</dbReference>
<keyword evidence="2" id="KW-1185">Reference proteome</keyword>
<gene>
    <name evidence="1" type="ordered locus">Mahau_1561</name>
</gene>
<evidence type="ECO:0000313" key="2">
    <source>
        <dbReference type="Proteomes" id="UP000008457"/>
    </source>
</evidence>
<accession>F3ZYZ1</accession>
<dbReference type="STRING" id="697281.Mahau_1561"/>
<dbReference type="HOGENOM" id="CLU_3345533_0_0_9"/>
<proteinExistence type="predicted"/>
<dbReference type="AlphaFoldDB" id="F3ZYZ1"/>